<name>A0ABD3ADY0_9GENT</name>
<evidence type="ECO:0008006" key="3">
    <source>
        <dbReference type="Google" id="ProtNLM"/>
    </source>
</evidence>
<dbReference type="Proteomes" id="UP001630127">
    <property type="component" value="Unassembled WGS sequence"/>
</dbReference>
<gene>
    <name evidence="1" type="ORF">ACH5RR_008680</name>
</gene>
<protein>
    <recommendedName>
        <fullName evidence="3">Reverse transcriptase domain-containing protein</fullName>
    </recommendedName>
</protein>
<reference evidence="1 2" key="1">
    <citation type="submission" date="2024-11" db="EMBL/GenBank/DDBJ databases">
        <title>A near-complete genome assembly of Cinchona calisaya.</title>
        <authorList>
            <person name="Lian D.C."/>
            <person name="Zhao X.W."/>
            <person name="Wei L."/>
        </authorList>
    </citation>
    <scope>NUCLEOTIDE SEQUENCE [LARGE SCALE GENOMIC DNA]</scope>
    <source>
        <tissue evidence="1">Nenye</tissue>
    </source>
</reference>
<dbReference type="EMBL" id="JBJUIK010000004">
    <property type="protein sequence ID" value="KAL3529358.1"/>
    <property type="molecule type" value="Genomic_DNA"/>
</dbReference>
<sequence length="110" mass="12444">MDFLDYGICYFVTYASKVNGNISRFVRPSRGIRQEDPLYPYLFPLCSNGLSSLLSQAVIRKDITSVKISRCCPRDSCLLFANDTLLFHKATVKESQNIFSILQNYEACSG</sequence>
<evidence type="ECO:0000313" key="1">
    <source>
        <dbReference type="EMBL" id="KAL3529358.1"/>
    </source>
</evidence>
<proteinExistence type="predicted"/>
<organism evidence="1 2">
    <name type="scientific">Cinchona calisaya</name>
    <dbReference type="NCBI Taxonomy" id="153742"/>
    <lineage>
        <taxon>Eukaryota</taxon>
        <taxon>Viridiplantae</taxon>
        <taxon>Streptophyta</taxon>
        <taxon>Embryophyta</taxon>
        <taxon>Tracheophyta</taxon>
        <taxon>Spermatophyta</taxon>
        <taxon>Magnoliopsida</taxon>
        <taxon>eudicotyledons</taxon>
        <taxon>Gunneridae</taxon>
        <taxon>Pentapetalae</taxon>
        <taxon>asterids</taxon>
        <taxon>lamiids</taxon>
        <taxon>Gentianales</taxon>
        <taxon>Rubiaceae</taxon>
        <taxon>Cinchonoideae</taxon>
        <taxon>Cinchoneae</taxon>
        <taxon>Cinchona</taxon>
    </lineage>
</organism>
<dbReference type="AlphaFoldDB" id="A0ABD3ADY0"/>
<keyword evidence="2" id="KW-1185">Reference proteome</keyword>
<comment type="caution">
    <text evidence="1">The sequence shown here is derived from an EMBL/GenBank/DDBJ whole genome shotgun (WGS) entry which is preliminary data.</text>
</comment>
<evidence type="ECO:0000313" key="2">
    <source>
        <dbReference type="Proteomes" id="UP001630127"/>
    </source>
</evidence>
<accession>A0ABD3ADY0</accession>